<proteinExistence type="predicted"/>
<dbReference type="AlphaFoldDB" id="X1JFA6"/>
<dbReference type="Pfam" id="PF13366">
    <property type="entry name" value="PDDEXK_3"/>
    <property type="match status" value="1"/>
</dbReference>
<reference evidence="1" key="1">
    <citation type="journal article" date="2014" name="Front. Microbiol.">
        <title>High frequency of phylogenetically diverse reductive dehalogenase-homologous genes in deep subseafloor sedimentary metagenomes.</title>
        <authorList>
            <person name="Kawai M."/>
            <person name="Futagami T."/>
            <person name="Toyoda A."/>
            <person name="Takaki Y."/>
            <person name="Nishi S."/>
            <person name="Hori S."/>
            <person name="Arai W."/>
            <person name="Tsubouchi T."/>
            <person name="Morono Y."/>
            <person name="Uchiyama I."/>
            <person name="Ito T."/>
            <person name="Fujiyama A."/>
            <person name="Inagaki F."/>
            <person name="Takami H."/>
        </authorList>
    </citation>
    <scope>NUCLEOTIDE SEQUENCE</scope>
    <source>
        <strain evidence="1">Expedition CK06-06</strain>
    </source>
</reference>
<evidence type="ECO:0000313" key="1">
    <source>
        <dbReference type="EMBL" id="GAH93396.1"/>
    </source>
</evidence>
<accession>X1JFA6</accession>
<comment type="caution">
    <text evidence="1">The sequence shown here is derived from an EMBL/GenBank/DDBJ whole genome shotgun (WGS) entry which is preliminary data.</text>
</comment>
<name>X1JFA6_9ZZZZ</name>
<dbReference type="InterPro" id="IPR026350">
    <property type="entry name" value="GxxExxY"/>
</dbReference>
<sequence length="128" mass="14811">MAESDLLHSELTRNIIGAAMEVHKVLGAGFVESVYEEALAIEFDLRKIRYERQNPIDVLYKDRLAKQFFCDFVVYDKIIVELKAIRKITEIKQTQVLNYLKATRLNLGLLFNFGASSLQYKRLINTNP</sequence>
<organism evidence="1">
    <name type="scientific">marine sediment metagenome</name>
    <dbReference type="NCBI Taxonomy" id="412755"/>
    <lineage>
        <taxon>unclassified sequences</taxon>
        <taxon>metagenomes</taxon>
        <taxon>ecological metagenomes</taxon>
    </lineage>
</organism>
<gene>
    <name evidence="1" type="ORF">S06H3_03657</name>
</gene>
<evidence type="ECO:0008006" key="2">
    <source>
        <dbReference type="Google" id="ProtNLM"/>
    </source>
</evidence>
<dbReference type="NCBIfam" id="TIGR04256">
    <property type="entry name" value="GxxExxY"/>
    <property type="match status" value="1"/>
</dbReference>
<protein>
    <recommendedName>
        <fullName evidence="2">GxxExxY protein</fullName>
    </recommendedName>
</protein>
<dbReference type="EMBL" id="BARV01001213">
    <property type="protein sequence ID" value="GAH93396.1"/>
    <property type="molecule type" value="Genomic_DNA"/>
</dbReference>